<dbReference type="GO" id="GO:0044780">
    <property type="term" value="P:bacterial-type flagellum assembly"/>
    <property type="evidence" value="ECO:0007669"/>
    <property type="project" value="InterPro"/>
</dbReference>
<dbReference type="Pfam" id="PF00460">
    <property type="entry name" value="Flg_bb_rod"/>
    <property type="match status" value="1"/>
</dbReference>
<dbReference type="OrthoDB" id="9802553at2"/>
<dbReference type="PANTHER" id="PTHR30033:SF1">
    <property type="entry name" value="FLAGELLAR HOOK-ASSOCIATED PROTEIN 1"/>
    <property type="match status" value="1"/>
</dbReference>
<organism evidence="11 12">
    <name type="scientific">Paracandidimonas soli</name>
    <dbReference type="NCBI Taxonomy" id="1917182"/>
    <lineage>
        <taxon>Bacteria</taxon>
        <taxon>Pseudomonadati</taxon>
        <taxon>Pseudomonadota</taxon>
        <taxon>Betaproteobacteria</taxon>
        <taxon>Burkholderiales</taxon>
        <taxon>Alcaligenaceae</taxon>
        <taxon>Paracandidimonas</taxon>
    </lineage>
</organism>
<evidence type="ECO:0000313" key="12">
    <source>
        <dbReference type="Proteomes" id="UP000294692"/>
    </source>
</evidence>
<evidence type="ECO:0000259" key="8">
    <source>
        <dbReference type="Pfam" id="PF00460"/>
    </source>
</evidence>
<evidence type="ECO:0000259" key="10">
    <source>
        <dbReference type="Pfam" id="PF22638"/>
    </source>
</evidence>
<evidence type="ECO:0000259" key="9">
    <source>
        <dbReference type="Pfam" id="PF21158"/>
    </source>
</evidence>
<keyword evidence="5 7" id="KW-0964">Secreted</keyword>
<name>A0A4R3VAL4_9BURK</name>
<keyword evidence="6 7" id="KW-0975">Bacterial flagellum</keyword>
<keyword evidence="11" id="KW-0969">Cilium</keyword>
<dbReference type="InterPro" id="IPR002371">
    <property type="entry name" value="FlgK"/>
</dbReference>
<dbReference type="Pfam" id="PF22638">
    <property type="entry name" value="FlgK_D1"/>
    <property type="match status" value="1"/>
</dbReference>
<keyword evidence="11" id="KW-0282">Flagellum</keyword>
<dbReference type="SUPFAM" id="SSF64518">
    <property type="entry name" value="Phase 1 flagellin"/>
    <property type="match status" value="1"/>
</dbReference>
<reference evidence="11 12" key="1">
    <citation type="submission" date="2019-03" db="EMBL/GenBank/DDBJ databases">
        <title>Genomic Encyclopedia of Type Strains, Phase IV (KMG-IV): sequencing the most valuable type-strain genomes for metagenomic binning, comparative biology and taxonomic classification.</title>
        <authorList>
            <person name="Goeker M."/>
        </authorList>
    </citation>
    <scope>NUCLEOTIDE SEQUENCE [LARGE SCALE GENOMIC DNA]</scope>
    <source>
        <strain evidence="11 12">DSM 100048</strain>
    </source>
</reference>
<keyword evidence="11" id="KW-0966">Cell projection</keyword>
<dbReference type="GO" id="GO:0005198">
    <property type="term" value="F:structural molecule activity"/>
    <property type="evidence" value="ECO:0007669"/>
    <property type="project" value="UniProtKB-UniRule"/>
</dbReference>
<evidence type="ECO:0000256" key="1">
    <source>
        <dbReference type="ARBA" id="ARBA00004365"/>
    </source>
</evidence>
<evidence type="ECO:0000256" key="6">
    <source>
        <dbReference type="ARBA" id="ARBA00023143"/>
    </source>
</evidence>
<comment type="subcellular location">
    <subcellularLocation>
        <location evidence="1 7">Bacterial flagellum</location>
    </subcellularLocation>
    <subcellularLocation>
        <location evidence="2 7">Secreted</location>
    </subcellularLocation>
</comment>
<comment type="caution">
    <text evidence="11">The sequence shown here is derived from an EMBL/GenBank/DDBJ whole genome shotgun (WGS) entry which is preliminary data.</text>
</comment>
<evidence type="ECO:0000256" key="4">
    <source>
        <dbReference type="ARBA" id="ARBA00016244"/>
    </source>
</evidence>
<evidence type="ECO:0000256" key="2">
    <source>
        <dbReference type="ARBA" id="ARBA00004613"/>
    </source>
</evidence>
<evidence type="ECO:0000256" key="5">
    <source>
        <dbReference type="ARBA" id="ARBA00022525"/>
    </source>
</evidence>
<sequence length="554" mass="57623">MNLANLGLAAMNAAQNRLNTAGHNINNADTDGYNRQRVITATAGAVNMGSGYIGRGVEAVTVQRSYDNFLYRQLVSAQSGGAALVSYGNEITQVNNLFADNTTGISPALQKFFAGMNAVASSPADPAARQELLGRAASLVGQINDTNAFLDSQRGNINTQITTVVTQVNSYVERIGDLNKQILSAKASSSGHAPNDLLDQRDQLVSELNTLVGVKVVPHGDDTISLTIGNGQLVLGGNTVYPLQAVQSASDPTRTVVAYSTVDASGNMSPVEIDESYITGGSLGGLVKYRQEALDTVQNDLGRMAAGLAIAINELHENGVDANGADGVAFFTLGQATAIPHQGNNGAASIKAELTGAEQLTGKDYRITFEGGNYNVVRLPGSTVIQTVSEADAAANGLEVEGLTLSFEGGAPQAGDTWLLQPTRAAAGSIGLNLTDPGQIAAADVDGGSANGNNALAMAGLQEKKVLANGTMSMNEAFSQVVNKVAVLGQQNATAAKAQSSLIQQNYAAQQAVSGVNVNEELVNLDRYLEQFRAASRMIDVSSSLFDTLLSLRN</sequence>
<dbReference type="AlphaFoldDB" id="A0A4R3VAL4"/>
<comment type="similarity">
    <text evidence="3 7">Belongs to the flagella basal body rod proteins family.</text>
</comment>
<dbReference type="Pfam" id="PF21158">
    <property type="entry name" value="flgK_1st_1"/>
    <property type="match status" value="1"/>
</dbReference>
<feature type="domain" description="Flagellar basal body rod protein N-terminal" evidence="8">
    <location>
        <begin position="9"/>
        <end position="33"/>
    </location>
</feature>
<dbReference type="InterPro" id="IPR001444">
    <property type="entry name" value="Flag_bb_rod_N"/>
</dbReference>
<dbReference type="InterPro" id="IPR053927">
    <property type="entry name" value="FlgK_helical"/>
</dbReference>
<dbReference type="InterPro" id="IPR049119">
    <property type="entry name" value="FlgK_D2-like"/>
</dbReference>
<feature type="domain" description="Flagellar hook-associated protein 1 D2-like" evidence="9">
    <location>
        <begin position="344"/>
        <end position="422"/>
    </location>
</feature>
<evidence type="ECO:0000313" key="11">
    <source>
        <dbReference type="EMBL" id="TCV00813.1"/>
    </source>
</evidence>
<dbReference type="EMBL" id="SMBX01000003">
    <property type="protein sequence ID" value="TCV00813.1"/>
    <property type="molecule type" value="Genomic_DNA"/>
</dbReference>
<dbReference type="Proteomes" id="UP000294692">
    <property type="component" value="Unassembled WGS sequence"/>
</dbReference>
<dbReference type="PRINTS" id="PR01005">
    <property type="entry name" value="FLGHOOKAP1"/>
</dbReference>
<gene>
    <name evidence="7" type="primary">flgK</name>
    <name evidence="11" type="ORF">EV686_103397</name>
</gene>
<dbReference type="RefSeq" id="WP_132475823.1">
    <property type="nucleotide sequence ID" value="NZ_JBHRVM010000001.1"/>
</dbReference>
<accession>A0A4R3VAL4</accession>
<dbReference type="GO" id="GO:0005576">
    <property type="term" value="C:extracellular region"/>
    <property type="evidence" value="ECO:0007669"/>
    <property type="project" value="UniProtKB-SubCell"/>
</dbReference>
<protein>
    <recommendedName>
        <fullName evidence="4 7">Flagellar hook-associated protein 1</fullName>
        <shortName evidence="7">HAP1</shortName>
    </recommendedName>
</protein>
<evidence type="ECO:0000256" key="7">
    <source>
        <dbReference type="RuleBase" id="RU362065"/>
    </source>
</evidence>
<evidence type="ECO:0000256" key="3">
    <source>
        <dbReference type="ARBA" id="ARBA00009677"/>
    </source>
</evidence>
<proteinExistence type="inferred from homology"/>
<dbReference type="NCBIfam" id="TIGR02492">
    <property type="entry name" value="flgK_ends"/>
    <property type="match status" value="1"/>
</dbReference>
<dbReference type="PANTHER" id="PTHR30033">
    <property type="entry name" value="FLAGELLAR HOOK-ASSOCIATED PROTEIN 1"/>
    <property type="match status" value="1"/>
</dbReference>
<keyword evidence="12" id="KW-1185">Reference proteome</keyword>
<feature type="domain" description="Flagellar hook-associated protein FlgK helical" evidence="10">
    <location>
        <begin position="92"/>
        <end position="331"/>
    </location>
</feature>
<dbReference type="GO" id="GO:0009424">
    <property type="term" value="C:bacterial-type flagellum hook"/>
    <property type="evidence" value="ECO:0007669"/>
    <property type="project" value="UniProtKB-UniRule"/>
</dbReference>